<feature type="region of interest" description="Disordered" evidence="1">
    <location>
        <begin position="186"/>
        <end position="215"/>
    </location>
</feature>
<evidence type="ECO:0000256" key="1">
    <source>
        <dbReference type="SAM" id="MobiDB-lite"/>
    </source>
</evidence>
<evidence type="ECO:0000313" key="3">
    <source>
        <dbReference type="Proteomes" id="UP001589646"/>
    </source>
</evidence>
<keyword evidence="3" id="KW-1185">Reference proteome</keyword>
<dbReference type="Proteomes" id="UP001589646">
    <property type="component" value="Unassembled WGS sequence"/>
</dbReference>
<feature type="compositionally biased region" description="Basic and acidic residues" evidence="1">
    <location>
        <begin position="193"/>
        <end position="208"/>
    </location>
</feature>
<protein>
    <submittedName>
        <fullName evidence="2">Uncharacterized protein</fullName>
    </submittedName>
</protein>
<evidence type="ECO:0000313" key="2">
    <source>
        <dbReference type="EMBL" id="MFB9527415.1"/>
    </source>
</evidence>
<gene>
    <name evidence="2" type="ORF">ACFFRN_12395</name>
</gene>
<accession>A0ABV5PW11</accession>
<dbReference type="RefSeq" id="WP_346127445.1">
    <property type="nucleotide sequence ID" value="NZ_BAAAXC010000015.1"/>
</dbReference>
<comment type="caution">
    <text evidence="2">The sequence shown here is derived from an EMBL/GenBank/DDBJ whole genome shotgun (WGS) entry which is preliminary data.</text>
</comment>
<sequence>MIEQSGGVDVALAALRGIVETGFARLDGQIALVIQRLDHVDARHADLVRRVEEDSAATAAGTKAVEERLDALERTTVTRDEFAERNRRQIMNISVLFAGVSALITLICDQQVPAARTVHIHDQHRDHSAIGVDLWHEPGSAPPQEVVPRTRVHFDHVPGQRGLPDPDSAGLAVLADLDAVALRVGEPQPALRTDNRAEAEVVRPHDSATPRPSTT</sequence>
<proteinExistence type="predicted"/>
<reference evidence="2 3" key="1">
    <citation type="submission" date="2024-09" db="EMBL/GenBank/DDBJ databases">
        <authorList>
            <person name="Sun Q."/>
            <person name="Mori K."/>
        </authorList>
    </citation>
    <scope>NUCLEOTIDE SEQUENCE [LARGE SCALE GENOMIC DNA]</scope>
    <source>
        <strain evidence="2 3">JCM 3323</strain>
    </source>
</reference>
<dbReference type="EMBL" id="JBHMCE010000004">
    <property type="protein sequence ID" value="MFB9527415.1"/>
    <property type="molecule type" value="Genomic_DNA"/>
</dbReference>
<organism evidence="2 3">
    <name type="scientific">Nonomuraea roseola</name>
    <dbReference type="NCBI Taxonomy" id="46179"/>
    <lineage>
        <taxon>Bacteria</taxon>
        <taxon>Bacillati</taxon>
        <taxon>Actinomycetota</taxon>
        <taxon>Actinomycetes</taxon>
        <taxon>Streptosporangiales</taxon>
        <taxon>Streptosporangiaceae</taxon>
        <taxon>Nonomuraea</taxon>
    </lineage>
</organism>
<name>A0ABV5PW11_9ACTN</name>